<dbReference type="EMBL" id="CP001860">
    <property type="protein sequence ID" value="ADB62524.1"/>
    <property type="molecule type" value="Genomic_DNA"/>
</dbReference>
<dbReference type="SUPFAM" id="SSF160104">
    <property type="entry name" value="Acetoacetate decarboxylase-like"/>
    <property type="match status" value="1"/>
</dbReference>
<dbReference type="InterPro" id="IPR018644">
    <property type="entry name" value="DUF2071"/>
</dbReference>
<dbReference type="HOGENOM" id="CLU_081757_0_0_2"/>
<dbReference type="Gene3D" id="2.40.400.10">
    <property type="entry name" value="Acetoacetate decarboxylase-like"/>
    <property type="match status" value="1"/>
</dbReference>
<dbReference type="PANTHER" id="PTHR39186">
    <property type="entry name" value="DUF2071 FAMILY PROTEIN"/>
    <property type="match status" value="1"/>
</dbReference>
<dbReference type="Pfam" id="PF09844">
    <property type="entry name" value="DUF2071"/>
    <property type="match status" value="1"/>
</dbReference>
<dbReference type="PANTHER" id="PTHR39186:SF1">
    <property type="entry name" value="DUF2071 DOMAIN-CONTAINING PROTEIN"/>
    <property type="match status" value="1"/>
</dbReference>
<organism evidence="1 2">
    <name type="scientific">Haloterrigena turkmenica (strain ATCC 51198 / DSM 5511 / JCM 9101 / NCIMB 13204 / VKM B-1734 / 4k)</name>
    <name type="common">Halococcus turkmenicus</name>
    <dbReference type="NCBI Taxonomy" id="543526"/>
    <lineage>
        <taxon>Archaea</taxon>
        <taxon>Methanobacteriati</taxon>
        <taxon>Methanobacteriota</taxon>
        <taxon>Stenosarchaea group</taxon>
        <taxon>Halobacteria</taxon>
        <taxon>Halobacteriales</taxon>
        <taxon>Natrialbaceae</taxon>
        <taxon>Haloterrigena</taxon>
    </lineage>
</organism>
<dbReference type="STRING" id="543526.Htur_3662"/>
<dbReference type="Proteomes" id="UP000001903">
    <property type="component" value="Chromosome"/>
</dbReference>
<accession>D2RRQ7</accession>
<protein>
    <recommendedName>
        <fullName evidence="3">DUF2071 domain-containing protein</fullName>
    </recommendedName>
</protein>
<evidence type="ECO:0000313" key="2">
    <source>
        <dbReference type="Proteomes" id="UP000001903"/>
    </source>
</evidence>
<dbReference type="eggNOG" id="arCOG04579">
    <property type="taxonomic scope" value="Archaea"/>
</dbReference>
<sequence>MRPFLVFEATVSQDWLSRMTDHNNRQTRRRIRPRTDPFRWDFTDGSTPTAPHVASMTWRDGLFVNWPVDADALRPHVPDQLTLETRDGDAWLSVLPFVLTKVGLRGAPPFTRTAVAELNVRTYVRYRGDPGLFFFSIDVGSPLIAAIVGRTTRLPVYHAHMRVSADNGDVAFSSTRGQTALGARPRFDEDAPRARFDATYRPDGDVFRPEPDTLAHWLVERRRFYAAEDKGVLTGEIAHERWPLRPGEVTIHENTMFEVNDLPEPTGDPVVYYCDELPMTGSIPRRLRGE</sequence>
<dbReference type="InterPro" id="IPR023375">
    <property type="entry name" value="ADC_dom_sf"/>
</dbReference>
<evidence type="ECO:0008006" key="3">
    <source>
        <dbReference type="Google" id="ProtNLM"/>
    </source>
</evidence>
<name>D2RRQ7_HALTV</name>
<proteinExistence type="predicted"/>
<keyword evidence="2" id="KW-1185">Reference proteome</keyword>
<dbReference type="KEGG" id="htu:Htur_3662"/>
<dbReference type="AlphaFoldDB" id="D2RRQ7"/>
<reference evidence="1 2" key="1">
    <citation type="journal article" date="2010" name="Stand. Genomic Sci.">
        <title>Complete genome sequence of Haloterrigena turkmenica type strain (4k).</title>
        <authorList>
            <person name="Saunders E."/>
            <person name="Tindall B.J."/>
            <person name="Fahnrich R."/>
            <person name="Lapidus A."/>
            <person name="Copeland A."/>
            <person name="Del Rio T.G."/>
            <person name="Lucas S."/>
            <person name="Chen F."/>
            <person name="Tice H."/>
            <person name="Cheng J.F."/>
            <person name="Han C."/>
            <person name="Detter J.C."/>
            <person name="Bruce D."/>
            <person name="Goodwin L."/>
            <person name="Chain P."/>
            <person name="Pitluck S."/>
            <person name="Pati A."/>
            <person name="Ivanova N."/>
            <person name="Mavromatis K."/>
            <person name="Chen A."/>
            <person name="Palaniappan K."/>
            <person name="Land M."/>
            <person name="Hauser L."/>
            <person name="Chang Y.J."/>
            <person name="Jeffries C.D."/>
            <person name="Brettin T."/>
            <person name="Rohde M."/>
            <person name="Goker M."/>
            <person name="Bristow J."/>
            <person name="Eisen J.A."/>
            <person name="Markowitz V."/>
            <person name="Hugenholtz P."/>
            <person name="Klenk H.P."/>
            <person name="Kyrpides N.C."/>
        </authorList>
    </citation>
    <scope>NUCLEOTIDE SEQUENCE [LARGE SCALE GENOMIC DNA]</scope>
    <source>
        <strain evidence="2">ATCC 51198 / DSM 5511 / JCM 9101 / NCIMB 13204 / VKM B-1734 / 4k</strain>
    </source>
</reference>
<evidence type="ECO:0000313" key="1">
    <source>
        <dbReference type="EMBL" id="ADB62524.1"/>
    </source>
</evidence>
<gene>
    <name evidence="1" type="ordered locus">Htur_3662</name>
</gene>